<dbReference type="EMBL" id="MU267636">
    <property type="protein sequence ID" value="KAH7913142.1"/>
    <property type="molecule type" value="Genomic_DNA"/>
</dbReference>
<sequence>MTLSAWNQLSRPILTVRLIRIGTCFSGLCLIMLRSAHHHLHHDSCKRLLTGHCCDERKICERCERPFRKISSGIKLNHAVMRTIKHCMSNQFIRGN</sequence>
<comment type="caution">
    <text evidence="1">The sequence shown here is derived from an EMBL/GenBank/DDBJ whole genome shotgun (WGS) entry which is preliminary data.</text>
</comment>
<accession>A0ACB8AKP7</accession>
<protein>
    <submittedName>
        <fullName evidence="1">Uncharacterized protein</fullName>
    </submittedName>
</protein>
<gene>
    <name evidence="1" type="ORF">BJ138DRAFT_1146664</name>
</gene>
<reference evidence="1" key="1">
    <citation type="journal article" date="2021" name="New Phytol.">
        <title>Evolutionary innovations through gain and loss of genes in the ectomycorrhizal Boletales.</title>
        <authorList>
            <person name="Wu G."/>
            <person name="Miyauchi S."/>
            <person name="Morin E."/>
            <person name="Kuo A."/>
            <person name="Drula E."/>
            <person name="Varga T."/>
            <person name="Kohler A."/>
            <person name="Feng B."/>
            <person name="Cao Y."/>
            <person name="Lipzen A."/>
            <person name="Daum C."/>
            <person name="Hundley H."/>
            <person name="Pangilinan J."/>
            <person name="Johnson J."/>
            <person name="Barry K."/>
            <person name="LaButti K."/>
            <person name="Ng V."/>
            <person name="Ahrendt S."/>
            <person name="Min B."/>
            <person name="Choi I.G."/>
            <person name="Park H."/>
            <person name="Plett J.M."/>
            <person name="Magnuson J."/>
            <person name="Spatafora J.W."/>
            <person name="Nagy L.G."/>
            <person name="Henrissat B."/>
            <person name="Grigoriev I.V."/>
            <person name="Yang Z.L."/>
            <person name="Xu J."/>
            <person name="Martin F.M."/>
        </authorList>
    </citation>
    <scope>NUCLEOTIDE SEQUENCE</scope>
    <source>
        <strain evidence="1">ATCC 28755</strain>
    </source>
</reference>
<evidence type="ECO:0000313" key="2">
    <source>
        <dbReference type="Proteomes" id="UP000790377"/>
    </source>
</evidence>
<proteinExistence type="predicted"/>
<dbReference type="Proteomes" id="UP000790377">
    <property type="component" value="Unassembled WGS sequence"/>
</dbReference>
<organism evidence="1 2">
    <name type="scientific">Hygrophoropsis aurantiaca</name>
    <dbReference type="NCBI Taxonomy" id="72124"/>
    <lineage>
        <taxon>Eukaryota</taxon>
        <taxon>Fungi</taxon>
        <taxon>Dikarya</taxon>
        <taxon>Basidiomycota</taxon>
        <taxon>Agaricomycotina</taxon>
        <taxon>Agaricomycetes</taxon>
        <taxon>Agaricomycetidae</taxon>
        <taxon>Boletales</taxon>
        <taxon>Coniophorineae</taxon>
        <taxon>Hygrophoropsidaceae</taxon>
        <taxon>Hygrophoropsis</taxon>
    </lineage>
</organism>
<name>A0ACB8AKP7_9AGAM</name>
<keyword evidence="2" id="KW-1185">Reference proteome</keyword>
<evidence type="ECO:0000313" key="1">
    <source>
        <dbReference type="EMBL" id="KAH7913142.1"/>
    </source>
</evidence>